<sequence>MWELATRVVPVPWSTPVPQVEEALRTDATLPGVAVRATDGSVHLIGRVALDLRLTGRLGFGRLLLARHHIGELVGGDTLRLDADTDAEVAAQRALDRPEGNRADDVLVTWPDGRVGIARLERLLTHLAGRYADLAHHDPLTGLGNRRVLATDVPRVLAEPDRSVALFLLDLDRFKEINDALGHDAGDELLRHVGDALRRAPLAGATVVRVSGDEFVVVAHDVARLFPDEVAELPVVDQLMWTGRALRTLVHGPFTVGGVRIGVEASVGVACAPEHGRDLSTLLRRADAAMYDAKRHRAGVRVWHDDIAMPLGEDLQILTELRTAVAEGQLRLYYQPQVDGATEQVRAVEALLRWQHPVRGLLPPAAFLPQAEVSDVVVDLTDWVVNEAVAQAAAWLHQGRPVPVSVNVSAACLADDRLVDVITAALTRHGLPAALLTVEVTESLVMTEPVETARRLSAIRELGVRISVDDFGAGYTSLALLAELPIDELKVDRGFITRMDASPAHVAIVAAVAAMAGSLNLTLVGEGIEDLATAHTLRDMGFHLLQGYYFGKPQPPESLSLPIAYADAPIRGPR</sequence>
<dbReference type="CDD" id="cd01948">
    <property type="entry name" value="EAL"/>
    <property type="match status" value="1"/>
</dbReference>
<proteinExistence type="predicted"/>
<dbReference type="Pfam" id="PF00990">
    <property type="entry name" value="GGDEF"/>
    <property type="match status" value="1"/>
</dbReference>
<evidence type="ECO:0000259" key="1">
    <source>
        <dbReference type="PROSITE" id="PS50883"/>
    </source>
</evidence>
<evidence type="ECO:0000313" key="3">
    <source>
        <dbReference type="EMBL" id="NJC71460.1"/>
    </source>
</evidence>
<dbReference type="InterPro" id="IPR052155">
    <property type="entry name" value="Biofilm_reg_signaling"/>
</dbReference>
<keyword evidence="4" id="KW-1185">Reference proteome</keyword>
<evidence type="ECO:0000259" key="2">
    <source>
        <dbReference type="PROSITE" id="PS50887"/>
    </source>
</evidence>
<reference evidence="3 4" key="1">
    <citation type="submission" date="2020-03" db="EMBL/GenBank/DDBJ databases">
        <title>WGS of the type strain of Planosporangium spp.</title>
        <authorList>
            <person name="Thawai C."/>
        </authorList>
    </citation>
    <scope>NUCLEOTIDE SEQUENCE [LARGE SCALE GENOMIC DNA]</scope>
    <source>
        <strain evidence="3 4">TBRC 5610</strain>
    </source>
</reference>
<name>A0ABX0XZF4_9ACTN</name>
<dbReference type="PROSITE" id="PS50883">
    <property type="entry name" value="EAL"/>
    <property type="match status" value="1"/>
</dbReference>
<dbReference type="Pfam" id="PF00563">
    <property type="entry name" value="EAL"/>
    <property type="match status" value="1"/>
</dbReference>
<dbReference type="CDD" id="cd01949">
    <property type="entry name" value="GGDEF"/>
    <property type="match status" value="1"/>
</dbReference>
<dbReference type="SMART" id="SM00052">
    <property type="entry name" value="EAL"/>
    <property type="match status" value="1"/>
</dbReference>
<gene>
    <name evidence="3" type="ORF">HC031_17300</name>
</gene>
<dbReference type="PANTHER" id="PTHR44757">
    <property type="entry name" value="DIGUANYLATE CYCLASE DGCP"/>
    <property type="match status" value="1"/>
</dbReference>
<dbReference type="NCBIfam" id="TIGR00254">
    <property type="entry name" value="GGDEF"/>
    <property type="match status" value="1"/>
</dbReference>
<feature type="domain" description="EAL" evidence="1">
    <location>
        <begin position="314"/>
        <end position="567"/>
    </location>
</feature>
<organism evidence="3 4">
    <name type="scientific">Planosporangium thailandense</name>
    <dbReference type="NCBI Taxonomy" id="765197"/>
    <lineage>
        <taxon>Bacteria</taxon>
        <taxon>Bacillati</taxon>
        <taxon>Actinomycetota</taxon>
        <taxon>Actinomycetes</taxon>
        <taxon>Micromonosporales</taxon>
        <taxon>Micromonosporaceae</taxon>
        <taxon>Planosporangium</taxon>
    </lineage>
</organism>
<dbReference type="Proteomes" id="UP000722989">
    <property type="component" value="Unassembled WGS sequence"/>
</dbReference>
<dbReference type="SUPFAM" id="SSF141868">
    <property type="entry name" value="EAL domain-like"/>
    <property type="match status" value="1"/>
</dbReference>
<dbReference type="EMBL" id="JAATVY010000011">
    <property type="protein sequence ID" value="NJC71460.1"/>
    <property type="molecule type" value="Genomic_DNA"/>
</dbReference>
<protein>
    <submittedName>
        <fullName evidence="3">EAL domain-containing protein</fullName>
    </submittedName>
</protein>
<dbReference type="InterPro" id="IPR043128">
    <property type="entry name" value="Rev_trsase/Diguanyl_cyclase"/>
</dbReference>
<dbReference type="InterPro" id="IPR001633">
    <property type="entry name" value="EAL_dom"/>
</dbReference>
<dbReference type="PROSITE" id="PS50887">
    <property type="entry name" value="GGDEF"/>
    <property type="match status" value="1"/>
</dbReference>
<comment type="caution">
    <text evidence="3">The sequence shown here is derived from an EMBL/GenBank/DDBJ whole genome shotgun (WGS) entry which is preliminary data.</text>
</comment>
<feature type="domain" description="GGDEF" evidence="2">
    <location>
        <begin position="162"/>
        <end position="305"/>
    </location>
</feature>
<dbReference type="SUPFAM" id="SSF55073">
    <property type="entry name" value="Nucleotide cyclase"/>
    <property type="match status" value="1"/>
</dbReference>
<dbReference type="SMART" id="SM00267">
    <property type="entry name" value="GGDEF"/>
    <property type="match status" value="1"/>
</dbReference>
<dbReference type="InterPro" id="IPR000160">
    <property type="entry name" value="GGDEF_dom"/>
</dbReference>
<accession>A0ABX0XZF4</accession>
<dbReference type="Gene3D" id="3.30.70.270">
    <property type="match status" value="1"/>
</dbReference>
<dbReference type="InterPro" id="IPR029787">
    <property type="entry name" value="Nucleotide_cyclase"/>
</dbReference>
<evidence type="ECO:0000313" key="4">
    <source>
        <dbReference type="Proteomes" id="UP000722989"/>
    </source>
</evidence>
<dbReference type="PANTHER" id="PTHR44757:SF2">
    <property type="entry name" value="BIOFILM ARCHITECTURE MAINTENANCE PROTEIN MBAA"/>
    <property type="match status" value="1"/>
</dbReference>
<dbReference type="Gene3D" id="3.20.20.450">
    <property type="entry name" value="EAL domain"/>
    <property type="match status" value="1"/>
</dbReference>
<dbReference type="InterPro" id="IPR035919">
    <property type="entry name" value="EAL_sf"/>
</dbReference>